<evidence type="ECO:0000259" key="9">
    <source>
        <dbReference type="Pfam" id="PF02366"/>
    </source>
</evidence>
<proteinExistence type="predicted"/>
<accession>A0A1F4VQ23</accession>
<feature type="transmembrane region" description="Helical" evidence="8">
    <location>
        <begin position="363"/>
        <end position="383"/>
    </location>
</feature>
<protein>
    <recommendedName>
        <fullName evidence="9">ArnT-like N-terminal domain-containing protein</fullName>
    </recommendedName>
</protein>
<dbReference type="STRING" id="1802627.A3A70_02515"/>
<feature type="transmembrane region" description="Helical" evidence="8">
    <location>
        <begin position="163"/>
        <end position="181"/>
    </location>
</feature>
<dbReference type="InterPro" id="IPR050297">
    <property type="entry name" value="LipidA_mod_glycosyltrf_83"/>
</dbReference>
<organism evidence="10 11">
    <name type="scientific">candidate division WWE3 bacterium RIFCSPLOWO2_01_FULL_42_11</name>
    <dbReference type="NCBI Taxonomy" id="1802627"/>
    <lineage>
        <taxon>Bacteria</taxon>
        <taxon>Katanobacteria</taxon>
    </lineage>
</organism>
<feature type="transmembrane region" description="Helical" evidence="8">
    <location>
        <begin position="109"/>
        <end position="130"/>
    </location>
</feature>
<evidence type="ECO:0000256" key="3">
    <source>
        <dbReference type="ARBA" id="ARBA00022676"/>
    </source>
</evidence>
<dbReference type="GO" id="GO:0006493">
    <property type="term" value="P:protein O-linked glycosylation"/>
    <property type="evidence" value="ECO:0007669"/>
    <property type="project" value="InterPro"/>
</dbReference>
<feature type="transmembrane region" description="Helical" evidence="8">
    <location>
        <begin position="338"/>
        <end position="357"/>
    </location>
</feature>
<feature type="transmembrane region" description="Helical" evidence="8">
    <location>
        <begin position="300"/>
        <end position="326"/>
    </location>
</feature>
<feature type="transmembrane region" description="Helical" evidence="8">
    <location>
        <begin position="187"/>
        <end position="218"/>
    </location>
</feature>
<keyword evidence="5 8" id="KW-0812">Transmembrane</keyword>
<keyword evidence="4" id="KW-0808">Transferase</keyword>
<keyword evidence="6 8" id="KW-1133">Transmembrane helix</keyword>
<dbReference type="Pfam" id="PF02366">
    <property type="entry name" value="PMT"/>
    <property type="match status" value="1"/>
</dbReference>
<comment type="caution">
    <text evidence="10">The sequence shown here is derived from an EMBL/GenBank/DDBJ whole genome shotgun (WGS) entry which is preliminary data.</text>
</comment>
<dbReference type="GO" id="GO:0016763">
    <property type="term" value="F:pentosyltransferase activity"/>
    <property type="evidence" value="ECO:0007669"/>
    <property type="project" value="TreeGrafter"/>
</dbReference>
<comment type="subcellular location">
    <subcellularLocation>
        <location evidence="1">Cell membrane</location>
        <topology evidence="1">Multi-pass membrane protein</topology>
    </subcellularLocation>
</comment>
<dbReference type="Proteomes" id="UP000178964">
    <property type="component" value="Unassembled WGS sequence"/>
</dbReference>
<keyword evidence="2" id="KW-1003">Cell membrane</keyword>
<evidence type="ECO:0000256" key="5">
    <source>
        <dbReference type="ARBA" id="ARBA00022692"/>
    </source>
</evidence>
<dbReference type="GO" id="GO:0000030">
    <property type="term" value="F:mannosyltransferase activity"/>
    <property type="evidence" value="ECO:0007669"/>
    <property type="project" value="InterPro"/>
</dbReference>
<evidence type="ECO:0000256" key="2">
    <source>
        <dbReference type="ARBA" id="ARBA00022475"/>
    </source>
</evidence>
<evidence type="ECO:0000256" key="7">
    <source>
        <dbReference type="ARBA" id="ARBA00023136"/>
    </source>
</evidence>
<keyword evidence="3" id="KW-0328">Glycosyltransferase</keyword>
<dbReference type="PANTHER" id="PTHR33908:SF11">
    <property type="entry name" value="MEMBRANE PROTEIN"/>
    <property type="match status" value="1"/>
</dbReference>
<keyword evidence="7 8" id="KW-0472">Membrane</keyword>
<reference evidence="10 11" key="1">
    <citation type="journal article" date="2016" name="Nat. Commun.">
        <title>Thousands of microbial genomes shed light on interconnected biogeochemical processes in an aquifer system.</title>
        <authorList>
            <person name="Anantharaman K."/>
            <person name="Brown C.T."/>
            <person name="Hug L.A."/>
            <person name="Sharon I."/>
            <person name="Castelle C.J."/>
            <person name="Probst A.J."/>
            <person name="Thomas B.C."/>
            <person name="Singh A."/>
            <person name="Wilkins M.J."/>
            <person name="Karaoz U."/>
            <person name="Brodie E.L."/>
            <person name="Williams K.H."/>
            <person name="Hubbard S.S."/>
            <person name="Banfield J.F."/>
        </authorList>
    </citation>
    <scope>NUCLEOTIDE SEQUENCE [LARGE SCALE GENOMIC DNA]</scope>
</reference>
<feature type="transmembrane region" description="Helical" evidence="8">
    <location>
        <begin position="239"/>
        <end position="260"/>
    </location>
</feature>
<evidence type="ECO:0000313" key="10">
    <source>
        <dbReference type="EMBL" id="OGC59297.1"/>
    </source>
</evidence>
<evidence type="ECO:0000256" key="6">
    <source>
        <dbReference type="ARBA" id="ARBA00022989"/>
    </source>
</evidence>
<sequence length="533" mass="62120">MKFWEFLRKRERGVFIVFALALSLRLIGSGLEGINPDEYRWHDRTNTFMHVLEKGDLSKTMIAGHPGATIVWQSLIALKVGRALFRVFDPSFDIQNYPYLTETFERVHFIYQFPIILISSLFIAFAYWALKKLISDRYALIAVSLLLTDQYYLAHSRVVQMDAVQTAYVMVALLSAFLYRLERKKVYLILAAVMIAFDAMTKIYGLAVLPLVWGVIVYDDLSMFLRRNRLKSFLKILSLTFWMALIITIVSIILLPSWFFDFNGTVAIFKRAIFVEGVEGIWEGWEYFFGKLYLNGEPRWFYLVALFLRQNLISFIFLPISLLLLMRRKITDLKLRNLMLVLLFLGIYWGVILSIPTKKEDRYILLTHVCLDFVAAGGIWWVLEKVKSKLKVKIFLVLTILVFLATSLPLKGQYLGYFNPLLGGPRTTVKLMRLGWGEGMTGAARFINSQDDPENAKTVAWYESNISPYCFCEVLPTYAYMDKGVVYDVFYVNQLQRLKETTWIDKFFKEENIIHVEYINGFPYTWVVERPKK</sequence>
<dbReference type="PANTHER" id="PTHR33908">
    <property type="entry name" value="MANNOSYLTRANSFERASE YKCB-RELATED"/>
    <property type="match status" value="1"/>
</dbReference>
<dbReference type="GO" id="GO:0009103">
    <property type="term" value="P:lipopolysaccharide biosynthetic process"/>
    <property type="evidence" value="ECO:0007669"/>
    <property type="project" value="UniProtKB-ARBA"/>
</dbReference>
<feature type="domain" description="ArnT-like N-terminal" evidence="9">
    <location>
        <begin position="81"/>
        <end position="262"/>
    </location>
</feature>
<dbReference type="AlphaFoldDB" id="A0A1F4VQ23"/>
<gene>
    <name evidence="10" type="ORF">A3A70_02515</name>
</gene>
<dbReference type="EMBL" id="MEVK01000018">
    <property type="protein sequence ID" value="OGC59297.1"/>
    <property type="molecule type" value="Genomic_DNA"/>
</dbReference>
<evidence type="ECO:0000256" key="8">
    <source>
        <dbReference type="SAM" id="Phobius"/>
    </source>
</evidence>
<feature type="transmembrane region" description="Helical" evidence="8">
    <location>
        <begin position="390"/>
        <end position="410"/>
    </location>
</feature>
<evidence type="ECO:0000313" key="11">
    <source>
        <dbReference type="Proteomes" id="UP000178964"/>
    </source>
</evidence>
<dbReference type="GO" id="GO:0005886">
    <property type="term" value="C:plasma membrane"/>
    <property type="evidence" value="ECO:0007669"/>
    <property type="project" value="UniProtKB-SubCell"/>
</dbReference>
<dbReference type="InterPro" id="IPR003342">
    <property type="entry name" value="ArnT-like_N"/>
</dbReference>
<evidence type="ECO:0000256" key="1">
    <source>
        <dbReference type="ARBA" id="ARBA00004651"/>
    </source>
</evidence>
<evidence type="ECO:0000256" key="4">
    <source>
        <dbReference type="ARBA" id="ARBA00022679"/>
    </source>
</evidence>
<name>A0A1F4VQ23_UNCKA</name>